<dbReference type="GO" id="GO:0030430">
    <property type="term" value="C:host cell cytoplasm"/>
    <property type="evidence" value="ECO:0007669"/>
    <property type="project" value="UniProtKB-SubCell"/>
</dbReference>
<comment type="catalytic activity">
    <reaction evidence="24">
        <text>a 5'-end (5'-triphosphoguanosine)-adenylyl-adenylyl-cytidylyl-adenosine in mRNA + S-adenosyl-L-methionine = a 5'-end (5'-triphosphoguanosine)-(2'-O-methyladenylyl)-adenylyl-cytidylyl-adenosine in mRNA + S-adenosyl-L-homocysteine + H(+)</text>
        <dbReference type="Rhea" id="RHEA:65380"/>
        <dbReference type="Rhea" id="RHEA-COMP:16797"/>
        <dbReference type="Rhea" id="RHEA-COMP:16801"/>
        <dbReference type="ChEBI" id="CHEBI:15378"/>
        <dbReference type="ChEBI" id="CHEBI:57856"/>
        <dbReference type="ChEBI" id="CHEBI:59789"/>
        <dbReference type="ChEBI" id="CHEBI:156482"/>
        <dbReference type="ChEBI" id="CHEBI:156484"/>
    </reaction>
</comment>
<comment type="subcellular location">
    <subcellularLocation>
        <location evidence="1">Host cytoplasm</location>
    </subcellularLocation>
    <subcellularLocation>
        <location evidence="2">Virion</location>
    </subcellularLocation>
</comment>
<dbReference type="GO" id="GO:0004482">
    <property type="term" value="F:mRNA 5'-cap (guanine-N7-)-methyltransferase activity"/>
    <property type="evidence" value="ECO:0007669"/>
    <property type="project" value="InterPro"/>
</dbReference>
<evidence type="ECO:0000256" key="9">
    <source>
        <dbReference type="ARBA" id="ARBA00022691"/>
    </source>
</evidence>
<protein>
    <recommendedName>
        <fullName evidence="23">Replicase</fullName>
        <ecNumber evidence="21">2.1.1.375</ecNumber>
        <ecNumber evidence="3">2.7.7.48</ecNumber>
        <ecNumber evidence="4">2.7.7.88</ecNumber>
    </recommendedName>
    <alternativeName>
        <fullName evidence="22">Transcriptase</fullName>
    </alternativeName>
</protein>
<evidence type="ECO:0000313" key="30">
    <source>
        <dbReference type="EMBL" id="UYL95605.1"/>
    </source>
</evidence>
<evidence type="ECO:0000256" key="16">
    <source>
        <dbReference type="ARBA" id="ARBA00023042"/>
    </source>
</evidence>
<keyword evidence="15" id="KW-0693">Viral RNA replication</keyword>
<keyword evidence="10" id="KW-0548">Nucleotidyltransferase</keyword>
<feature type="compositionally biased region" description="Basic and acidic residues" evidence="27">
    <location>
        <begin position="2172"/>
        <end position="2182"/>
    </location>
</feature>
<evidence type="ECO:0000256" key="18">
    <source>
        <dbReference type="ARBA" id="ARBA00023268"/>
    </source>
</evidence>
<keyword evidence="11" id="KW-0547">Nucleotide-binding</keyword>
<organism evidence="30">
    <name type="scientific">Yushu Rhabd tick virus 2</name>
    <dbReference type="NCBI Taxonomy" id="2972332"/>
    <lineage>
        <taxon>Viruses</taxon>
        <taxon>Riboviria</taxon>
        <taxon>Orthornavirae</taxon>
        <taxon>Negarnaviricota</taxon>
        <taxon>Haploviricotina</taxon>
        <taxon>Monjiviricetes</taxon>
        <taxon>Mononegavirales</taxon>
        <taxon>Rhabdoviridae</taxon>
        <taxon>Alpharhabdovirinae</taxon>
        <taxon>Alpharicinrhavirus</taxon>
        <taxon>Alpharicinrhavirus qinghai</taxon>
    </lineage>
</organism>
<comment type="catalytic activity">
    <reaction evidence="20">
        <text>a 5'-end (5'-triphosphoguanosine)-(2'-O-methyladenylyl)-adenylyl-cytidylyl-adenosine in mRNA + S-adenosyl-L-methionine = a 5'-end (N(7)-methyl 5'-triphosphoguanosine)-(2'-O-methyladenylyl)-adenylyl-cytidylyl-adenosine in mRNA + S-adenosyl-L-homocysteine</text>
        <dbReference type="Rhea" id="RHEA:65440"/>
        <dbReference type="Rhea" id="RHEA-COMP:16798"/>
        <dbReference type="Rhea" id="RHEA-COMP:16801"/>
        <dbReference type="ChEBI" id="CHEBI:57856"/>
        <dbReference type="ChEBI" id="CHEBI:59789"/>
        <dbReference type="ChEBI" id="CHEBI:156482"/>
        <dbReference type="ChEBI" id="CHEBI:156483"/>
    </reaction>
</comment>
<evidence type="ECO:0000256" key="6">
    <source>
        <dbReference type="ARBA" id="ARBA00022603"/>
    </source>
</evidence>
<evidence type="ECO:0000256" key="13">
    <source>
        <dbReference type="ARBA" id="ARBA00022840"/>
    </source>
</evidence>
<evidence type="ECO:0000256" key="20">
    <source>
        <dbReference type="ARBA" id="ARBA00024499"/>
    </source>
</evidence>
<dbReference type="EC" id="2.7.7.88" evidence="4"/>
<evidence type="ECO:0000256" key="26">
    <source>
        <dbReference type="ARBA" id="ARBA00048548"/>
    </source>
</evidence>
<dbReference type="Pfam" id="PF21081">
    <property type="entry name" value="Methyltrans_Mon_3rd"/>
    <property type="match status" value="1"/>
</dbReference>
<feature type="domain" description="Mononegavirus-type SAM-dependent 2'-O-MTase" evidence="29">
    <location>
        <begin position="1695"/>
        <end position="1892"/>
    </location>
</feature>
<keyword evidence="6" id="KW-0489">Methyltransferase</keyword>
<keyword evidence="8" id="KW-0808">Transferase</keyword>
<evidence type="ECO:0000259" key="28">
    <source>
        <dbReference type="PROSITE" id="PS50526"/>
    </source>
</evidence>
<evidence type="ECO:0000256" key="5">
    <source>
        <dbReference type="ARBA" id="ARBA00022484"/>
    </source>
</evidence>
<evidence type="ECO:0000256" key="25">
    <source>
        <dbReference type="ARBA" id="ARBA00047370"/>
    </source>
</evidence>
<dbReference type="InterPro" id="IPR039736">
    <property type="entry name" value="L_poly_C"/>
</dbReference>
<evidence type="ECO:0000256" key="11">
    <source>
        <dbReference type="ARBA" id="ARBA00022741"/>
    </source>
</evidence>
<evidence type="ECO:0000256" key="15">
    <source>
        <dbReference type="ARBA" id="ARBA00022953"/>
    </source>
</evidence>
<evidence type="ECO:0000256" key="2">
    <source>
        <dbReference type="ARBA" id="ARBA00004328"/>
    </source>
</evidence>
<keyword evidence="16" id="KW-0506">mRNA capping</keyword>
<reference evidence="30" key="1">
    <citation type="submission" date="2022-05" db="EMBL/GenBank/DDBJ databases">
        <authorList>
            <person name="Cao W."/>
            <person name="Jia N."/>
            <person name="Lam T.T.-Y."/>
            <person name="Ni X."/>
            <person name="Liu J."/>
        </authorList>
    </citation>
    <scope>NUCLEOTIDE SEQUENCE</scope>
    <source>
        <strain evidence="30">TIGMIC 1</strain>
    </source>
</reference>
<feature type="domain" description="RdRp catalytic" evidence="28">
    <location>
        <begin position="641"/>
        <end position="827"/>
    </location>
</feature>
<dbReference type="InterPro" id="IPR039530">
    <property type="entry name" value="L_methyltransferase_rhabdo"/>
</dbReference>
<keyword evidence="18" id="KW-0511">Multifunctional enzyme</keyword>
<evidence type="ECO:0000256" key="23">
    <source>
        <dbReference type="ARBA" id="ARBA00031012"/>
    </source>
</evidence>
<accession>A0A9E7V2F1</accession>
<keyword evidence="5 30" id="KW-0696">RNA-directed RNA polymerase</keyword>
<keyword evidence="13" id="KW-0067">ATP-binding</keyword>
<keyword evidence="7" id="KW-0507">mRNA processing</keyword>
<dbReference type="Pfam" id="PF21080">
    <property type="entry name" value="Methyltrans_Mon_1st"/>
    <property type="match status" value="1"/>
</dbReference>
<evidence type="ECO:0000259" key="29">
    <source>
        <dbReference type="PROSITE" id="PS51590"/>
    </source>
</evidence>
<comment type="catalytic activity">
    <reaction evidence="25">
        <text>a 5'-end (5'-triphosphoguanosine)-adenylyl-adenylyl-cytidylyl-adenosine in mRNA + 2 S-adenosyl-L-methionine = a 5'-end (N(7)-methyl 5'-triphosphoguanosine)-(2'-O-methyladenylyl)-adenylyl-cytidylyl-adenosine in mRNA + 2 S-adenosyl-L-homocysteine + H(+)</text>
        <dbReference type="Rhea" id="RHEA:65376"/>
        <dbReference type="Rhea" id="RHEA-COMP:16797"/>
        <dbReference type="Rhea" id="RHEA-COMP:16798"/>
        <dbReference type="ChEBI" id="CHEBI:15378"/>
        <dbReference type="ChEBI" id="CHEBI:57856"/>
        <dbReference type="ChEBI" id="CHEBI:59789"/>
        <dbReference type="ChEBI" id="CHEBI:156483"/>
        <dbReference type="ChEBI" id="CHEBI:156484"/>
        <dbReference type="EC" id="2.1.1.375"/>
    </reaction>
</comment>
<name>A0A9E7V2F1_9RHAB</name>
<evidence type="ECO:0000256" key="19">
    <source>
        <dbReference type="ARBA" id="ARBA00024494"/>
    </source>
</evidence>
<dbReference type="InterPro" id="IPR026890">
    <property type="entry name" value="Mononeg_mRNAcap"/>
</dbReference>
<dbReference type="InterPro" id="IPR048398">
    <property type="entry name" value="Methyltrans_Mon_C"/>
</dbReference>
<keyword evidence="9" id="KW-0949">S-adenosyl-L-methionine</keyword>
<dbReference type="GO" id="GO:0016787">
    <property type="term" value="F:hydrolase activity"/>
    <property type="evidence" value="ECO:0007669"/>
    <property type="project" value="UniProtKB-KW"/>
</dbReference>
<evidence type="ECO:0000256" key="7">
    <source>
        <dbReference type="ARBA" id="ARBA00022664"/>
    </source>
</evidence>
<dbReference type="EMBL" id="ON746530">
    <property type="protein sequence ID" value="UYL95605.1"/>
    <property type="molecule type" value="Viral_cRNA"/>
</dbReference>
<feature type="region of interest" description="Disordered" evidence="27">
    <location>
        <begin position="2172"/>
        <end position="2193"/>
    </location>
</feature>
<evidence type="ECO:0000256" key="22">
    <source>
        <dbReference type="ARBA" id="ARBA00030436"/>
    </source>
</evidence>
<evidence type="ECO:0000256" key="12">
    <source>
        <dbReference type="ARBA" id="ARBA00022801"/>
    </source>
</evidence>
<comment type="catalytic activity">
    <reaction evidence="26">
        <text>GTP + H2O = GDP + phosphate + H(+)</text>
        <dbReference type="Rhea" id="RHEA:19669"/>
        <dbReference type="ChEBI" id="CHEBI:15377"/>
        <dbReference type="ChEBI" id="CHEBI:15378"/>
        <dbReference type="ChEBI" id="CHEBI:37565"/>
        <dbReference type="ChEBI" id="CHEBI:43474"/>
        <dbReference type="ChEBI" id="CHEBI:58189"/>
    </reaction>
</comment>
<dbReference type="Pfam" id="PF14318">
    <property type="entry name" value="Mononeg_mRNAcap"/>
    <property type="match status" value="1"/>
</dbReference>
<dbReference type="InterPro" id="IPR048397">
    <property type="entry name" value="Methyltrans_Mon_CD"/>
</dbReference>
<evidence type="ECO:0000256" key="27">
    <source>
        <dbReference type="SAM" id="MobiDB-lite"/>
    </source>
</evidence>
<dbReference type="InterPro" id="IPR014023">
    <property type="entry name" value="Mononeg_RNA_pol_cat"/>
</dbReference>
<comment type="catalytic activity">
    <reaction evidence="19">
        <text>a 5'-end triphospho-adenylyl-adenylyl-cytidylyl-adenosine in mRNA + GDP + H(+) = a 5'-end (5'-triphosphoguanosine)-adenylyl-adenylyl-cytidylyl-adenosine in mRNA + diphosphate</text>
        <dbReference type="Rhea" id="RHEA:65436"/>
        <dbReference type="Rhea" id="RHEA-COMP:16797"/>
        <dbReference type="Rhea" id="RHEA-COMP:16799"/>
        <dbReference type="ChEBI" id="CHEBI:15378"/>
        <dbReference type="ChEBI" id="CHEBI:33019"/>
        <dbReference type="ChEBI" id="CHEBI:58189"/>
        <dbReference type="ChEBI" id="CHEBI:156484"/>
        <dbReference type="ChEBI" id="CHEBI:156503"/>
        <dbReference type="EC" id="2.7.7.88"/>
    </reaction>
</comment>
<evidence type="ECO:0000256" key="10">
    <source>
        <dbReference type="ARBA" id="ARBA00022695"/>
    </source>
</evidence>
<keyword evidence="17" id="KW-1035">Host cytoplasm</keyword>
<dbReference type="Pfam" id="PF14314">
    <property type="entry name" value="Methyltrans_Mon_2nd"/>
    <property type="match status" value="1"/>
</dbReference>
<evidence type="ECO:0000256" key="8">
    <source>
        <dbReference type="ARBA" id="ARBA00022679"/>
    </source>
</evidence>
<sequence length="2193" mass="249655">MKKSSKHPMDLLDDLDPLEVDVCQDEAWASELECQMEDIEGVLEEVPKNANSPLYNVDYNLNSPLIRDQPDALLIMLKGFEPSLRFRNNKNLKRQVTSFRALEANWAFVKTTQRFHPWVVSRIFECPLNSDNFIRLWNPSAQENLAAMQVVIDFWEDLVGEQLPPADELMRTNWLQVPPTTGWHKRFLDDGEAFWFFHVITLIMNSKDEEERDNLIRQGGSFELRSIPVPTQHSWEKGCFLVVGSHPDWGPFRVGPGCFFLEREERLLDRNMTLMIKDTLVARFCSKLALLGKLRELDAVKLVKRLTQLYTAGDHLIGQLDNEGYKVLQLLEPVCNLRLSELAAKYRQDIPTSPRFREFLMEEIAAADILAPALVHTFFNIILDEDNFKQVLVFYGVFRHWGHPFIDYIQGLKKLYDQVQMPKEIDEAYAEVLASDLAYIVLKHEFDRQKKWFVDATLMNRKDPLYAHVVNCTWPTPQQIQDIGDRWHLLPLKPCYEVPQTIDPSVLYADKSHSPNYSEVYAHVASGKEEPIPSKKVLKTALETPQRNLVDFLQQVNDQGLPPDSLTIGLKGKEREIKNVGRFFSLMTWDLREYFVSTEYLIKVYYVPLFEGLTMADDLKSVTKKILECTVGHGQAGCVLISFANHLDYEKWNNHQRKKSTAPVFRVMGQFFGLPNLFAITHDLFEKSFIYYGERPDLMKVEGGKIVNATEATVCWNGQLGGLEGLRQKGWSVLNLLVILRESKIRNTQVRVLAQGDNQVICTKYRIPENLDHHSRMEEMGKVFANNMTIIDSITEGANKLGLLINQKETLISSDYLTYSKVPVFRGNVYPHEVKRYSRVTCIPNDQVPSLASAVSSVATSALTVAQFSNNIINSLICFCLFGTMVLAIHRFHSPLLKKAILGRASPEQLRAFNIRALFLDPVLGGTSGTSPTRFLIRQFPDPVTESLSFWRNMWWVSRDPVVRSIALEAGSPRLASASIENMSKLLEKPMSLNIPKGLSAGTLLKGEIRKGLTESIHQIRNELVTEALIFQNAEEQRIKIFLLSIRPMFPRFLSEFYSATFIGITESILGLFQNSRTIRTTLSHKFSVRVGLLLTLSEALSVKVAAKKCHSDGLRIWSCSSYQADLLRKLSWGVEVKGTTVPHPYEMIRKFQAGSALCTECPKGFPECERVTVDFPHGFPGTYTTRGPLCAYLGSATSESTSLFQPWEKETKIPLIERATRLRVAVNWFVDVNSNVSLAIFENLRALTGLDWTELENVFSRTGSALHRFRSARQSNGGFSAISPNGPMWVMVTADTMPELSKRNYDFMYQSLMLYAQTVSLEHKQASYLRIKTYHFHVQCQECIREIKEITLTTERTLKLPDVHTSVTKMSGGIMPDFSTIKSLPVPEGDWEALSASSRCFHVGVAQGALYGFYAVDSDKRRSDTSLFPISILPYLNPTPYLMGVLKGILMAASYNLVYRRSIVMMSEPRSALISAAYHIIESLCRESSFISVLNKDNFLMVLTEEGHRVAPSYPSSGVHLGSMGVGYLGRHLTKRTLQSSPWLEMCDRVWIFSDFKSPKLVALMLLSHKLWVMVRGTFIPKSHQTTIREIKDVIHYYCAKDVGVHAEADPEILKKEFLTPVMKIGLWCSREVRHAVQSLPLYRHIPRTMESDWGREIRGAVFAEELNFSGQPTEPVCDMWLLRVNDPLISGLRPFQMATGAHYKLRCLLQLIPSVTDFLVGGDGSGGMTSCLLREFPSARCIFNSLLDLSDRHLRGVAPSPPAAVAALPPSMKRRCVNLYTAWEEPNDLREDTTWRHFQTLMVRHDLRLNLLVFDMEVTDEMSILRIEEHLKNWLHRLLSPDGSLIFKLYGTRELIYSGQTMSSLGSLFKTTYAATTQYTSSSSSEFYLVGVALINDRITAPYIETGSFRRCLRRLGASKDLFCEFERAQTVIPDQMWAGVPRRMRPDPKVEFIGVFSSLGLQTGVAAELAEVLEARCETPLPRIGLILTVLALLSNSILSITRWVKLPYAPPSDQSLQKLLSGFIGCWEYLSWCYNQYLIHIRLQPFLLEPINFVYRTNLRQTRSKSGHCLEWTFTKHNWSYKKLPRLEHHATIGQVIRCLAAFWPRQASEGLPPLHIIQHIMKVHLRAFNKGLHSEDVFNHTGLMQPLVGPRSDRTIEWRGQLERPLDQPVVPRHEEQLASEATAAWED</sequence>
<evidence type="ECO:0000256" key="21">
    <source>
        <dbReference type="ARBA" id="ARBA00026099"/>
    </source>
</evidence>
<dbReference type="GO" id="GO:0005524">
    <property type="term" value="F:ATP binding"/>
    <property type="evidence" value="ECO:0007669"/>
    <property type="project" value="UniProtKB-KW"/>
</dbReference>
<dbReference type="InterPro" id="IPR025786">
    <property type="entry name" value="Mononega_L_MeTrfase"/>
</dbReference>
<dbReference type="Pfam" id="PF00946">
    <property type="entry name" value="Mononeg_RNA_pol"/>
    <property type="match status" value="1"/>
</dbReference>
<dbReference type="PROSITE" id="PS50526">
    <property type="entry name" value="RDRP_SSRNA_NEG_NONSEG"/>
    <property type="match status" value="1"/>
</dbReference>
<dbReference type="EC" id="2.1.1.375" evidence="21"/>
<evidence type="ECO:0000256" key="14">
    <source>
        <dbReference type="ARBA" id="ARBA00022844"/>
    </source>
</evidence>
<evidence type="ECO:0000256" key="24">
    <source>
        <dbReference type="ARBA" id="ARBA00047332"/>
    </source>
</evidence>
<keyword evidence="12" id="KW-0378">Hydrolase</keyword>
<dbReference type="EC" id="2.7.7.48" evidence="3"/>
<evidence type="ECO:0000256" key="4">
    <source>
        <dbReference type="ARBA" id="ARBA00012582"/>
    </source>
</evidence>
<proteinExistence type="predicted"/>
<keyword evidence="14" id="KW-0946">Virion</keyword>
<dbReference type="PROSITE" id="PS51590">
    <property type="entry name" value="SAM_MT_MNV_L"/>
    <property type="match status" value="1"/>
</dbReference>
<evidence type="ECO:0000256" key="1">
    <source>
        <dbReference type="ARBA" id="ARBA00004192"/>
    </source>
</evidence>
<dbReference type="GO" id="GO:0003968">
    <property type="term" value="F:RNA-directed RNA polymerase activity"/>
    <property type="evidence" value="ECO:0007669"/>
    <property type="project" value="UniProtKB-KW"/>
</dbReference>
<dbReference type="NCBIfam" id="TIGR04198">
    <property type="entry name" value="paramyx_RNAcap"/>
    <property type="match status" value="1"/>
</dbReference>
<evidence type="ECO:0000256" key="3">
    <source>
        <dbReference type="ARBA" id="ARBA00012494"/>
    </source>
</evidence>
<dbReference type="GO" id="GO:0044423">
    <property type="term" value="C:virion component"/>
    <property type="evidence" value="ECO:0007669"/>
    <property type="project" value="UniProtKB-KW"/>
</dbReference>
<evidence type="ECO:0000256" key="17">
    <source>
        <dbReference type="ARBA" id="ARBA00023200"/>
    </source>
</evidence>